<dbReference type="PANTHER" id="PTHR34706">
    <property type="entry name" value="SLR1338 PROTEIN"/>
    <property type="match status" value="1"/>
</dbReference>
<dbReference type="SUPFAM" id="SSF53300">
    <property type="entry name" value="vWA-like"/>
    <property type="match status" value="1"/>
</dbReference>
<evidence type="ECO:0000313" key="4">
    <source>
        <dbReference type="Proteomes" id="UP000053958"/>
    </source>
</evidence>
<dbReference type="PANTHER" id="PTHR34706:SF1">
    <property type="entry name" value="VWFA DOMAIN-CONTAINING PROTEIN"/>
    <property type="match status" value="1"/>
</dbReference>
<organism evidence="3 4">
    <name type="scientific">Rasamsonia emersonii (strain ATCC 16479 / CBS 393.64 / IMI 116815)</name>
    <dbReference type="NCBI Taxonomy" id="1408163"/>
    <lineage>
        <taxon>Eukaryota</taxon>
        <taxon>Fungi</taxon>
        <taxon>Dikarya</taxon>
        <taxon>Ascomycota</taxon>
        <taxon>Pezizomycotina</taxon>
        <taxon>Eurotiomycetes</taxon>
        <taxon>Eurotiomycetidae</taxon>
        <taxon>Eurotiales</taxon>
        <taxon>Trichocomaceae</taxon>
        <taxon>Rasamsonia</taxon>
    </lineage>
</organism>
<dbReference type="PROSITE" id="PS50234">
    <property type="entry name" value="VWFA"/>
    <property type="match status" value="1"/>
</dbReference>
<dbReference type="Gene3D" id="3.40.50.410">
    <property type="entry name" value="von Willebrand factor, type A domain"/>
    <property type="match status" value="1"/>
</dbReference>
<evidence type="ECO:0000259" key="2">
    <source>
        <dbReference type="PROSITE" id="PS50234"/>
    </source>
</evidence>
<gene>
    <name evidence="3" type="ORF">T310_4973</name>
</gene>
<dbReference type="OrthoDB" id="2142040at2759"/>
<sequence>MPFLFSKSRSSALADLKDDSLTQKFLASSRSTSSRSSRRDYSMGPCHSIKQDEKNMYNPFNPYHSPSGGRSNMPHYQRDDRNSIWSPPPYTPSAPKESTVATPARNSGDSAYAFLREFDTVFVVDDSLSMRGQRWKEAEEAIAAITPICTQHDPDGIDIYFLNHRNTGINAVNGGYANVTTAGAVQEIFKRVQPAGATPFGNRLHQILNPYLRRVEAMAAATDEDGGLRNPALHVRPLNIIAITDGAFTDDAESVIVRVARRLDSDKCKALPWQVGIQFFQVGDDLEARRHLEELDDELSNKVRNEHIRDIVDTVPWRGESGQTLSGDGILKVVLGAVNKKLDRRRAFE</sequence>
<dbReference type="RefSeq" id="XP_013327613.1">
    <property type="nucleotide sequence ID" value="XM_013472159.1"/>
</dbReference>
<dbReference type="EMBL" id="LASV01000211">
    <property type="protein sequence ID" value="KKA21001.1"/>
    <property type="molecule type" value="Genomic_DNA"/>
</dbReference>
<keyword evidence="4" id="KW-1185">Reference proteome</keyword>
<evidence type="ECO:0000256" key="1">
    <source>
        <dbReference type="SAM" id="MobiDB-lite"/>
    </source>
</evidence>
<feature type="region of interest" description="Disordered" evidence="1">
    <location>
        <begin position="25"/>
        <end position="105"/>
    </location>
</feature>
<dbReference type="AlphaFoldDB" id="A0A0F4YT25"/>
<dbReference type="Proteomes" id="UP000053958">
    <property type="component" value="Unassembled WGS sequence"/>
</dbReference>
<feature type="domain" description="VWFA" evidence="2">
    <location>
        <begin position="119"/>
        <end position="334"/>
    </location>
</feature>
<evidence type="ECO:0000313" key="3">
    <source>
        <dbReference type="EMBL" id="KKA21001.1"/>
    </source>
</evidence>
<accession>A0A0F4YT25</accession>
<dbReference type="InterPro" id="IPR036465">
    <property type="entry name" value="vWFA_dom_sf"/>
</dbReference>
<protein>
    <recommendedName>
        <fullName evidence="2">VWFA domain-containing protein</fullName>
    </recommendedName>
</protein>
<dbReference type="GeneID" id="25317320"/>
<proteinExistence type="predicted"/>
<comment type="caution">
    <text evidence="3">The sequence shown here is derived from an EMBL/GenBank/DDBJ whole genome shotgun (WGS) entry which is preliminary data.</text>
</comment>
<dbReference type="InterPro" id="IPR002035">
    <property type="entry name" value="VWF_A"/>
</dbReference>
<dbReference type="SMART" id="SM00327">
    <property type="entry name" value="VWA"/>
    <property type="match status" value="1"/>
</dbReference>
<reference evidence="3 4" key="1">
    <citation type="submission" date="2015-04" db="EMBL/GenBank/DDBJ databases">
        <authorList>
            <person name="Heijne W.H."/>
            <person name="Fedorova N.D."/>
            <person name="Nierman W.C."/>
            <person name="Vollebregt A.W."/>
            <person name="Zhao Z."/>
            <person name="Wu L."/>
            <person name="Kumar M."/>
            <person name="Stam H."/>
            <person name="van den Berg M.A."/>
            <person name="Pel H.J."/>
        </authorList>
    </citation>
    <scope>NUCLEOTIDE SEQUENCE [LARGE SCALE GENOMIC DNA]</scope>
    <source>
        <strain evidence="3 4">CBS 393.64</strain>
    </source>
</reference>
<name>A0A0F4YT25_RASE3</name>
<dbReference type="STRING" id="1408163.A0A0F4YT25"/>